<comment type="subcellular location">
    <subcellularLocation>
        <location evidence="1">Membrane</location>
        <topology evidence="1">Multi-pass membrane protein</topology>
    </subcellularLocation>
</comment>
<protein>
    <recommendedName>
        <fullName evidence="9">Amino acid/polyamine transporter I</fullName>
    </recommendedName>
</protein>
<evidence type="ECO:0000256" key="1">
    <source>
        <dbReference type="ARBA" id="ARBA00004141"/>
    </source>
</evidence>
<dbReference type="OrthoDB" id="2417308at2759"/>
<sequence length="275" mass="30206">MCEEIRNPAKNAPKVIMFPVLIGLVTAWPFACSCMNAIVDVDAVLNTPSGVPLIEIYYQSTQSKAASTVLLALFAFCFFGCTVANGTTCSRTIWAVSRDNLMPFSNIWSKVHSGFQIPLNALCLSGTVVSDTIQLYGLIFLGSTNAFSAMVGAAVIFLQTSCALPQLIVLWRGRDATLPERPFSLGKFGVFVNFIAVSWVAFLDILFFLPTELPVTKENMNYISVVSVGLTSIVLAFYWFAKRGKYLGPQMPQEVQVSEGRDVDEEELAHSMKKQ</sequence>
<evidence type="ECO:0008006" key="9">
    <source>
        <dbReference type="Google" id="ProtNLM"/>
    </source>
</evidence>
<organism evidence="7 8">
    <name type="scientific">Penicillium angulare</name>
    <dbReference type="NCBI Taxonomy" id="116970"/>
    <lineage>
        <taxon>Eukaryota</taxon>
        <taxon>Fungi</taxon>
        <taxon>Dikarya</taxon>
        <taxon>Ascomycota</taxon>
        <taxon>Pezizomycotina</taxon>
        <taxon>Eurotiomycetes</taxon>
        <taxon>Eurotiomycetidae</taxon>
        <taxon>Eurotiales</taxon>
        <taxon>Aspergillaceae</taxon>
        <taxon>Penicillium</taxon>
    </lineage>
</organism>
<dbReference type="Gene3D" id="1.20.1740.10">
    <property type="entry name" value="Amino acid/polyamine transporter I"/>
    <property type="match status" value="1"/>
</dbReference>
<evidence type="ECO:0000256" key="3">
    <source>
        <dbReference type="ARBA" id="ARBA00022692"/>
    </source>
</evidence>
<accession>A0A9W9F6H0</accession>
<dbReference type="Proteomes" id="UP001149165">
    <property type="component" value="Unassembled WGS sequence"/>
</dbReference>
<evidence type="ECO:0000313" key="8">
    <source>
        <dbReference type="Proteomes" id="UP001149165"/>
    </source>
</evidence>
<feature type="transmembrane region" description="Helical" evidence="6">
    <location>
        <begin position="222"/>
        <end position="241"/>
    </location>
</feature>
<feature type="transmembrane region" description="Helical" evidence="6">
    <location>
        <begin position="190"/>
        <end position="210"/>
    </location>
</feature>
<keyword evidence="2" id="KW-0813">Transport</keyword>
<dbReference type="EMBL" id="JAPQKH010000006">
    <property type="protein sequence ID" value="KAJ5094417.1"/>
    <property type="molecule type" value="Genomic_DNA"/>
</dbReference>
<evidence type="ECO:0000256" key="6">
    <source>
        <dbReference type="SAM" id="Phobius"/>
    </source>
</evidence>
<proteinExistence type="predicted"/>
<dbReference type="Pfam" id="PF13520">
    <property type="entry name" value="AA_permease_2"/>
    <property type="match status" value="1"/>
</dbReference>
<dbReference type="PANTHER" id="PTHR45649">
    <property type="entry name" value="AMINO-ACID PERMEASE BAT1"/>
    <property type="match status" value="1"/>
</dbReference>
<dbReference type="PANTHER" id="PTHR45649:SF11">
    <property type="entry name" value="TRANSPORTER, PUTATIVE (EUROFUNG)-RELATED"/>
    <property type="match status" value="1"/>
</dbReference>
<keyword evidence="3 6" id="KW-0812">Transmembrane</keyword>
<keyword evidence="8" id="KW-1185">Reference proteome</keyword>
<gene>
    <name evidence="7" type="ORF">N7456_010278</name>
</gene>
<keyword evidence="4 6" id="KW-1133">Transmembrane helix</keyword>
<dbReference type="GO" id="GO:0022857">
    <property type="term" value="F:transmembrane transporter activity"/>
    <property type="evidence" value="ECO:0007669"/>
    <property type="project" value="InterPro"/>
</dbReference>
<dbReference type="InterPro" id="IPR002293">
    <property type="entry name" value="AA/rel_permease1"/>
</dbReference>
<reference evidence="7" key="1">
    <citation type="submission" date="2022-11" db="EMBL/GenBank/DDBJ databases">
        <authorList>
            <person name="Petersen C."/>
        </authorList>
    </citation>
    <scope>NUCLEOTIDE SEQUENCE</scope>
    <source>
        <strain evidence="7">IBT 30069</strain>
    </source>
</reference>
<name>A0A9W9F6H0_9EURO</name>
<dbReference type="AlphaFoldDB" id="A0A9W9F6H0"/>
<dbReference type="PROSITE" id="PS51257">
    <property type="entry name" value="PROKAR_LIPOPROTEIN"/>
    <property type="match status" value="1"/>
</dbReference>
<evidence type="ECO:0000313" key="7">
    <source>
        <dbReference type="EMBL" id="KAJ5094417.1"/>
    </source>
</evidence>
<reference evidence="7" key="2">
    <citation type="journal article" date="2023" name="IMA Fungus">
        <title>Comparative genomic study of the Penicillium genus elucidates a diverse pangenome and 15 lateral gene transfer events.</title>
        <authorList>
            <person name="Petersen C."/>
            <person name="Sorensen T."/>
            <person name="Nielsen M.R."/>
            <person name="Sondergaard T.E."/>
            <person name="Sorensen J.L."/>
            <person name="Fitzpatrick D.A."/>
            <person name="Frisvad J.C."/>
            <person name="Nielsen K.L."/>
        </authorList>
    </citation>
    <scope>NUCLEOTIDE SEQUENCE</scope>
    <source>
        <strain evidence="7">IBT 30069</strain>
    </source>
</reference>
<evidence type="ECO:0000256" key="2">
    <source>
        <dbReference type="ARBA" id="ARBA00022448"/>
    </source>
</evidence>
<evidence type="ECO:0000256" key="4">
    <source>
        <dbReference type="ARBA" id="ARBA00022989"/>
    </source>
</evidence>
<feature type="transmembrane region" description="Helical" evidence="6">
    <location>
        <begin position="69"/>
        <end position="96"/>
    </location>
</feature>
<evidence type="ECO:0000256" key="5">
    <source>
        <dbReference type="ARBA" id="ARBA00023136"/>
    </source>
</evidence>
<feature type="transmembrane region" description="Helical" evidence="6">
    <location>
        <begin position="15"/>
        <end position="39"/>
    </location>
</feature>
<keyword evidence="5 6" id="KW-0472">Membrane</keyword>
<comment type="caution">
    <text evidence="7">The sequence shown here is derived from an EMBL/GenBank/DDBJ whole genome shotgun (WGS) entry which is preliminary data.</text>
</comment>
<dbReference type="GO" id="GO:0016020">
    <property type="term" value="C:membrane"/>
    <property type="evidence" value="ECO:0007669"/>
    <property type="project" value="UniProtKB-SubCell"/>
</dbReference>